<dbReference type="PRINTS" id="PR00139">
    <property type="entry name" value="ASNGLNASE"/>
</dbReference>
<reference evidence="6" key="1">
    <citation type="submission" date="2019-10" db="EMBL/GenBank/DDBJ databases">
        <title>Antimicrobial potential of Antarctic Bacteria.</title>
        <authorList>
            <person name="Benaud N."/>
            <person name="Edwards R.J."/>
            <person name="Ferrari B.C."/>
        </authorList>
    </citation>
    <scope>NUCLEOTIDE SEQUENCE [LARGE SCALE GENOMIC DNA]</scope>
    <source>
        <strain evidence="6">NBSH44</strain>
    </source>
</reference>
<dbReference type="InterPro" id="IPR037152">
    <property type="entry name" value="L-asparaginase_N_sf"/>
</dbReference>
<accession>A0A7G7BUU5</accession>
<dbReference type="GO" id="GO:0004067">
    <property type="term" value="F:asparaginase activity"/>
    <property type="evidence" value="ECO:0007669"/>
    <property type="project" value="UniProtKB-UniRule"/>
</dbReference>
<name>A0A7G7BUU5_9ACTN</name>
<protein>
    <submittedName>
        <fullName evidence="5">Asparaginase</fullName>
    </submittedName>
</protein>
<dbReference type="PIRSF" id="PIRSF500176">
    <property type="entry name" value="L_ASNase"/>
    <property type="match status" value="1"/>
</dbReference>
<dbReference type="KEGG" id="sfiy:F0344_07305"/>
<evidence type="ECO:0000259" key="4">
    <source>
        <dbReference type="Pfam" id="PF17763"/>
    </source>
</evidence>
<dbReference type="InterPro" id="IPR027474">
    <property type="entry name" value="L-asparaginase_N"/>
</dbReference>
<dbReference type="Proteomes" id="UP000515307">
    <property type="component" value="Chromosome"/>
</dbReference>
<dbReference type="PANTHER" id="PTHR11707:SF28">
    <property type="entry name" value="60 KDA LYSOPHOSPHOLIPASE"/>
    <property type="match status" value="1"/>
</dbReference>
<dbReference type="EMBL" id="CP045702">
    <property type="protein sequence ID" value="QNE79110.1"/>
    <property type="molecule type" value="Genomic_DNA"/>
</dbReference>
<dbReference type="GO" id="GO:0006528">
    <property type="term" value="P:asparagine metabolic process"/>
    <property type="evidence" value="ECO:0007669"/>
    <property type="project" value="InterPro"/>
</dbReference>
<keyword evidence="2" id="KW-0378">Hydrolase</keyword>
<sequence length="310" mass="32004">MAPTDGETQGVKPQLGAADLLAGVPGLSDLDVTLRFTDVSKKPGASLSVDDIAALAQMIAQREQNGASGFVVTQGTDTIEETAYLLDLLHAGQAPVIVTGAMRHPSIPGADGPANLLAAVQTAASRASRGMGCLVVFSDQIHAARFVRKEHTTAPGAFASPHAGPIGFIAEGAPRLLLTPSPQQHVPLPLLGPARVVLITAALGDDGELLQGLGDRFDGVVIAAFGAGHVPETWVEPLEKIAEQIPVVFASRTGAGSTARNTYGFAGSERDLLRRGLIAAGDLDPYKARLLLLAHLRAGTDRNGITAAFA</sequence>
<feature type="domain" description="L-asparaginase N-terminal" evidence="3">
    <location>
        <begin position="5"/>
        <end position="174"/>
    </location>
</feature>
<dbReference type="Pfam" id="PF17763">
    <property type="entry name" value="Asparaginase_C"/>
    <property type="match status" value="1"/>
</dbReference>
<evidence type="ECO:0000256" key="2">
    <source>
        <dbReference type="ARBA" id="ARBA00022801"/>
    </source>
</evidence>
<dbReference type="InterPro" id="IPR036152">
    <property type="entry name" value="Asp/glu_Ase-like_sf"/>
</dbReference>
<comment type="similarity">
    <text evidence="1">Belongs to the asparaginase 1 family.</text>
</comment>
<proteinExistence type="inferred from homology"/>
<dbReference type="InterPro" id="IPR040919">
    <property type="entry name" value="Asparaginase_C"/>
</dbReference>
<dbReference type="InterPro" id="IPR006034">
    <property type="entry name" value="Asparaginase/glutaminase-like"/>
</dbReference>
<evidence type="ECO:0000313" key="5">
    <source>
        <dbReference type="EMBL" id="QNE79110.1"/>
    </source>
</evidence>
<dbReference type="InterPro" id="IPR027473">
    <property type="entry name" value="L-asparaginase_C"/>
</dbReference>
<evidence type="ECO:0000259" key="3">
    <source>
        <dbReference type="Pfam" id="PF00710"/>
    </source>
</evidence>
<dbReference type="PROSITE" id="PS51732">
    <property type="entry name" value="ASN_GLN_ASE_3"/>
    <property type="match status" value="1"/>
</dbReference>
<evidence type="ECO:0000313" key="6">
    <source>
        <dbReference type="Proteomes" id="UP000515307"/>
    </source>
</evidence>
<keyword evidence="6" id="KW-1185">Reference proteome</keyword>
<dbReference type="InterPro" id="IPR004550">
    <property type="entry name" value="AsnASE_II"/>
</dbReference>
<evidence type="ECO:0000256" key="1">
    <source>
        <dbReference type="ARBA" id="ARBA00010518"/>
    </source>
</evidence>
<dbReference type="SMART" id="SM00870">
    <property type="entry name" value="Asparaginase"/>
    <property type="match status" value="1"/>
</dbReference>
<dbReference type="Pfam" id="PF00710">
    <property type="entry name" value="Asparaginase"/>
    <property type="match status" value="1"/>
</dbReference>
<dbReference type="SUPFAM" id="SSF53774">
    <property type="entry name" value="Glutaminase/Asparaginase"/>
    <property type="match status" value="1"/>
</dbReference>
<dbReference type="CDD" id="cd08964">
    <property type="entry name" value="L-asparaginase_II"/>
    <property type="match status" value="1"/>
</dbReference>
<dbReference type="PANTHER" id="PTHR11707">
    <property type="entry name" value="L-ASPARAGINASE"/>
    <property type="match status" value="1"/>
</dbReference>
<feature type="domain" description="Asparaginase/glutaminase C-terminal" evidence="4">
    <location>
        <begin position="195"/>
        <end position="309"/>
    </location>
</feature>
<dbReference type="PIRSF" id="PIRSF001220">
    <property type="entry name" value="L-ASNase_gatD"/>
    <property type="match status" value="1"/>
</dbReference>
<gene>
    <name evidence="5" type="ORF">F0344_07305</name>
</gene>
<organism evidence="5 6">
    <name type="scientific">Streptomyces finlayi</name>
    <dbReference type="NCBI Taxonomy" id="67296"/>
    <lineage>
        <taxon>Bacteria</taxon>
        <taxon>Bacillati</taxon>
        <taxon>Actinomycetota</taxon>
        <taxon>Actinomycetes</taxon>
        <taxon>Kitasatosporales</taxon>
        <taxon>Streptomycetaceae</taxon>
        <taxon>Streptomyces</taxon>
    </lineage>
</organism>
<dbReference type="Gene3D" id="3.40.50.40">
    <property type="match status" value="1"/>
</dbReference>
<dbReference type="AlphaFoldDB" id="A0A7G7BUU5"/>
<dbReference type="Gene3D" id="3.40.50.1170">
    <property type="entry name" value="L-asparaginase, N-terminal domain"/>
    <property type="match status" value="1"/>
</dbReference>